<feature type="region of interest" description="Disordered" evidence="1">
    <location>
        <begin position="36"/>
        <end position="63"/>
    </location>
</feature>
<gene>
    <name evidence="2" type="primary">HSF5</name>
    <name evidence="2" type="ORF">AV530_000282</name>
</gene>
<keyword evidence="2" id="KW-0346">Stress response</keyword>
<sequence>MCGSCVALCVARSAGWFGLDPSLLIRVLGTENTGAECESGTSDTQEFTLGTQPVNKSGEKTDSCVKPQCRKRRHSSDSGKSPDFHLLVDVACKKGYFPKEETKE</sequence>
<comment type="caution">
    <text evidence="2">The sequence shown here is derived from an EMBL/GenBank/DDBJ whole genome shotgun (WGS) entry which is preliminary data.</text>
</comment>
<reference evidence="2 3" key="1">
    <citation type="submission" date="2016-02" db="EMBL/GenBank/DDBJ databases">
        <title>Band-tailed pigeon sequencing and assembly.</title>
        <authorList>
            <person name="Soares A.E."/>
            <person name="Novak B.J."/>
            <person name="Rice E.S."/>
            <person name="O'Connell B."/>
            <person name="Chang D."/>
            <person name="Weber S."/>
            <person name="Shapiro B."/>
        </authorList>
    </citation>
    <scope>NUCLEOTIDE SEQUENCE [LARGE SCALE GENOMIC DNA]</scope>
    <source>
        <strain evidence="2">BTP2013</strain>
        <tissue evidence="2">Blood</tissue>
    </source>
</reference>
<dbReference type="Proteomes" id="UP000190648">
    <property type="component" value="Unassembled WGS sequence"/>
</dbReference>
<accession>A0A1V4L0E9</accession>
<evidence type="ECO:0000313" key="2">
    <source>
        <dbReference type="EMBL" id="OPJ90102.1"/>
    </source>
</evidence>
<feature type="compositionally biased region" description="Polar residues" evidence="1">
    <location>
        <begin position="39"/>
        <end position="55"/>
    </location>
</feature>
<evidence type="ECO:0000313" key="3">
    <source>
        <dbReference type="Proteomes" id="UP000190648"/>
    </source>
</evidence>
<dbReference type="OrthoDB" id="6418155at2759"/>
<dbReference type="EMBL" id="LSYS01000464">
    <property type="protein sequence ID" value="OPJ90102.1"/>
    <property type="molecule type" value="Genomic_DNA"/>
</dbReference>
<dbReference type="AlphaFoldDB" id="A0A1V4L0E9"/>
<keyword evidence="3" id="KW-1185">Reference proteome</keyword>
<proteinExistence type="predicted"/>
<name>A0A1V4L0E9_PATFA</name>
<evidence type="ECO:0000256" key="1">
    <source>
        <dbReference type="SAM" id="MobiDB-lite"/>
    </source>
</evidence>
<organism evidence="2 3">
    <name type="scientific">Patagioenas fasciata monilis</name>
    <dbReference type="NCBI Taxonomy" id="372326"/>
    <lineage>
        <taxon>Eukaryota</taxon>
        <taxon>Metazoa</taxon>
        <taxon>Chordata</taxon>
        <taxon>Craniata</taxon>
        <taxon>Vertebrata</taxon>
        <taxon>Euteleostomi</taxon>
        <taxon>Archelosauria</taxon>
        <taxon>Archosauria</taxon>
        <taxon>Dinosauria</taxon>
        <taxon>Saurischia</taxon>
        <taxon>Theropoda</taxon>
        <taxon>Coelurosauria</taxon>
        <taxon>Aves</taxon>
        <taxon>Neognathae</taxon>
        <taxon>Neoaves</taxon>
        <taxon>Columbimorphae</taxon>
        <taxon>Columbiformes</taxon>
        <taxon>Columbidae</taxon>
        <taxon>Patagioenas</taxon>
    </lineage>
</organism>
<protein>
    <submittedName>
        <fullName evidence="2">Heat shock factor protein 5</fullName>
    </submittedName>
</protein>
<dbReference type="STRING" id="372326.A0A1V4L0E9"/>